<reference evidence="2 3" key="1">
    <citation type="journal article" date="2019" name="Int. J. Syst. Evol. Microbiol.">
        <title>The Global Catalogue of Microorganisms (GCM) 10K type strain sequencing project: providing services to taxonomists for standard genome sequencing and annotation.</title>
        <authorList>
            <consortium name="The Broad Institute Genomics Platform"/>
            <consortium name="The Broad Institute Genome Sequencing Center for Infectious Disease"/>
            <person name="Wu L."/>
            <person name="Ma J."/>
        </authorList>
    </citation>
    <scope>NUCLEOTIDE SEQUENCE [LARGE SCALE GENOMIC DNA]</scope>
    <source>
        <strain evidence="2 3">JCM 13250</strain>
    </source>
</reference>
<keyword evidence="1" id="KW-0732">Signal</keyword>
<gene>
    <name evidence="2" type="ORF">GCM10009682_09380</name>
</gene>
<sequence>MRRRVAALAGVALSLLMPATAGAAPGNRIVIDVVTANGSGCPIGTTAVAMSPDNTAMTVTYSHYSARVGAGAGPVEFRRNCQLNLNVHVPNGLTFAVASVDYRGFGHLERGAAGLHQAAYYFQGQGSTQRSGRRFFGPMDDDWQVRDEIPIMERVYRPCGVQRNININTELRVYGGQSDLRNPSFLNMDSSDVEFSTKYNLTWKACPTR</sequence>
<name>A0ABN2LJ87_9ACTN</name>
<feature type="chain" id="PRO_5047244554" evidence="1">
    <location>
        <begin position="24"/>
        <end position="209"/>
    </location>
</feature>
<dbReference type="PANTHER" id="PTHR38847">
    <property type="match status" value="1"/>
</dbReference>
<evidence type="ECO:0000313" key="2">
    <source>
        <dbReference type="EMBL" id="GAA1789522.1"/>
    </source>
</evidence>
<dbReference type="EMBL" id="BAAALT010000020">
    <property type="protein sequence ID" value="GAA1789522.1"/>
    <property type="molecule type" value="Genomic_DNA"/>
</dbReference>
<proteinExistence type="predicted"/>
<dbReference type="RefSeq" id="WP_344126592.1">
    <property type="nucleotide sequence ID" value="NZ_BAAALT010000020.1"/>
</dbReference>
<dbReference type="InterPro" id="IPR025649">
    <property type="entry name" value="DUF4360"/>
</dbReference>
<dbReference type="Proteomes" id="UP001500218">
    <property type="component" value="Unassembled WGS sequence"/>
</dbReference>
<evidence type="ECO:0000313" key="3">
    <source>
        <dbReference type="Proteomes" id="UP001500218"/>
    </source>
</evidence>
<organism evidence="2 3">
    <name type="scientific">Luedemannella flava</name>
    <dbReference type="NCBI Taxonomy" id="349316"/>
    <lineage>
        <taxon>Bacteria</taxon>
        <taxon>Bacillati</taxon>
        <taxon>Actinomycetota</taxon>
        <taxon>Actinomycetes</taxon>
        <taxon>Micromonosporales</taxon>
        <taxon>Micromonosporaceae</taxon>
        <taxon>Luedemannella</taxon>
    </lineage>
</organism>
<accession>A0ABN2LJ87</accession>
<protein>
    <submittedName>
        <fullName evidence="2">DUF4360 domain-containing protein</fullName>
    </submittedName>
</protein>
<dbReference type="Pfam" id="PF14273">
    <property type="entry name" value="DUF4360"/>
    <property type="match status" value="1"/>
</dbReference>
<keyword evidence="3" id="KW-1185">Reference proteome</keyword>
<comment type="caution">
    <text evidence="2">The sequence shown here is derived from an EMBL/GenBank/DDBJ whole genome shotgun (WGS) entry which is preliminary data.</text>
</comment>
<evidence type="ECO:0000256" key="1">
    <source>
        <dbReference type="SAM" id="SignalP"/>
    </source>
</evidence>
<feature type="signal peptide" evidence="1">
    <location>
        <begin position="1"/>
        <end position="23"/>
    </location>
</feature>
<dbReference type="PANTHER" id="PTHR38847:SF1">
    <property type="entry name" value="PSEUDOURIDINE SYNTHASE RSUA_RLUA-LIKE DOMAIN-CONTAINING PROTEIN"/>
    <property type="match status" value="1"/>
</dbReference>